<gene>
    <name evidence="1" type="ORF">GK047_04895</name>
</gene>
<evidence type="ECO:0000313" key="1">
    <source>
        <dbReference type="EMBL" id="NEW05353.1"/>
    </source>
</evidence>
<accession>A0A6G3ZT17</accession>
<proteinExistence type="predicted"/>
<dbReference type="RefSeq" id="WP_163941955.1">
    <property type="nucleotide sequence ID" value="NZ_JAAIKC010000001.1"/>
</dbReference>
<sequence length="58" mass="6297">MDIAALSISMNQTKLAQEVGIRVLQIAQNQSVQQTQEIVQMMQSSVQPNLGGNLDIKG</sequence>
<protein>
    <submittedName>
        <fullName evidence="1">Putative motility protein</fullName>
    </submittedName>
</protein>
<dbReference type="Pfam" id="PF14070">
    <property type="entry name" value="YjfB_motility"/>
    <property type="match status" value="1"/>
</dbReference>
<dbReference type="AlphaFoldDB" id="A0A6G3ZT17"/>
<comment type="caution">
    <text evidence="1">The sequence shown here is derived from an EMBL/GenBank/DDBJ whole genome shotgun (WGS) entry which is preliminary data.</text>
</comment>
<name>A0A6G3ZT17_9BACL</name>
<organism evidence="1">
    <name type="scientific">Paenibacillus sp. SYP-B3998</name>
    <dbReference type="NCBI Taxonomy" id="2678564"/>
    <lineage>
        <taxon>Bacteria</taxon>
        <taxon>Bacillati</taxon>
        <taxon>Bacillota</taxon>
        <taxon>Bacilli</taxon>
        <taxon>Bacillales</taxon>
        <taxon>Paenibacillaceae</taxon>
        <taxon>Paenibacillus</taxon>
    </lineage>
</organism>
<dbReference type="InterPro" id="IPR025906">
    <property type="entry name" value="YjfB_motility"/>
</dbReference>
<reference evidence="1" key="1">
    <citation type="submission" date="2020-02" db="EMBL/GenBank/DDBJ databases">
        <authorList>
            <person name="Shen X.-R."/>
            <person name="Zhang Y.-X."/>
        </authorList>
    </citation>
    <scope>NUCLEOTIDE SEQUENCE</scope>
    <source>
        <strain evidence="1">SYP-B3998</strain>
    </source>
</reference>
<dbReference type="EMBL" id="JAAIKC010000001">
    <property type="protein sequence ID" value="NEW05353.1"/>
    <property type="molecule type" value="Genomic_DNA"/>
</dbReference>